<sequence>MTISAALNSALSGLTAASRATGVASDNIANALTPGYARRSLEVAGNTIGGAGVRILGVVRNSDPVLLASRRGADAAQGYADGVSGFHTRMARLVGNVNDPRSVPNLIAEFESSLIAAASTPSVQTRLDAVATAASELATALNAASNGLREARNDADRSIGQQVDRLNTVLQNVETLNGRIQSVKLSGGDSAPLLDQRQKLIDEVNTMIPVNVVARDHGSVALFTDGGAILLDGPAAQLSFTPTLQTMPHMTLENGLLSGLELNGMPLRLSGPTSAIRGGSLAAAFEVRDDLAIEAQQDLDAVARDLIERFEAPGLDPTAAPTDAGLFTDNGARFSASAQTGLAGRLKLNASVDPGQGGQSWRLRDGLGAAVPGAVGNAQQINAFHQALTATRTPSDPRFGTGDMTANQVGAALLSRVAQNESLATERLTFASASRTEMQKLELEQGVDTDVELQMLMQIEQAYAANARMIETVGEMMDTLLRL</sequence>
<evidence type="ECO:0000313" key="10">
    <source>
        <dbReference type="EMBL" id="NVK96583.1"/>
    </source>
</evidence>
<accession>A0A850LF82</accession>
<evidence type="ECO:0000256" key="2">
    <source>
        <dbReference type="ARBA" id="ARBA00004613"/>
    </source>
</evidence>
<dbReference type="PANTHER" id="PTHR30033:SF1">
    <property type="entry name" value="FLAGELLAR HOOK-ASSOCIATED PROTEIN 1"/>
    <property type="match status" value="1"/>
</dbReference>
<dbReference type="GO" id="GO:0009424">
    <property type="term" value="C:bacterial-type flagellum hook"/>
    <property type="evidence" value="ECO:0007669"/>
    <property type="project" value="InterPro"/>
</dbReference>
<feature type="domain" description="Flagellar basal-body/hook protein C-terminal" evidence="8">
    <location>
        <begin position="446"/>
        <end position="483"/>
    </location>
</feature>
<dbReference type="InterPro" id="IPR002371">
    <property type="entry name" value="FlgK"/>
</dbReference>
<dbReference type="GO" id="GO:0005198">
    <property type="term" value="F:structural molecule activity"/>
    <property type="evidence" value="ECO:0007669"/>
    <property type="project" value="InterPro"/>
</dbReference>
<keyword evidence="5" id="KW-0964">Secreted</keyword>
<proteinExistence type="inferred from homology"/>
<evidence type="ECO:0000256" key="3">
    <source>
        <dbReference type="ARBA" id="ARBA00009677"/>
    </source>
</evidence>
<dbReference type="SMR" id="A0A850LF82"/>
<evidence type="ECO:0000256" key="5">
    <source>
        <dbReference type="ARBA" id="ARBA00022525"/>
    </source>
</evidence>
<evidence type="ECO:0000259" key="8">
    <source>
        <dbReference type="Pfam" id="PF06429"/>
    </source>
</evidence>
<protein>
    <recommendedName>
        <fullName evidence="4">Flagellar hook-associated protein 1</fullName>
    </recommendedName>
</protein>
<evidence type="ECO:0000256" key="6">
    <source>
        <dbReference type="ARBA" id="ARBA00023143"/>
    </source>
</evidence>
<dbReference type="GO" id="GO:0044780">
    <property type="term" value="P:bacterial-type flagellum assembly"/>
    <property type="evidence" value="ECO:0007669"/>
    <property type="project" value="InterPro"/>
</dbReference>
<evidence type="ECO:0000259" key="7">
    <source>
        <dbReference type="Pfam" id="PF00460"/>
    </source>
</evidence>
<evidence type="ECO:0000256" key="1">
    <source>
        <dbReference type="ARBA" id="ARBA00004117"/>
    </source>
</evidence>
<feature type="domain" description="Flagellar basal body rod protein N-terminal" evidence="7">
    <location>
        <begin position="7"/>
        <end position="36"/>
    </location>
</feature>
<dbReference type="EMBL" id="JABXIY010000015">
    <property type="protein sequence ID" value="NVK96583.1"/>
    <property type="molecule type" value="Genomic_DNA"/>
</dbReference>
<comment type="subcellular location">
    <subcellularLocation>
        <location evidence="1">Bacterial flagellum basal body</location>
    </subcellularLocation>
    <subcellularLocation>
        <location evidence="2">Secreted</location>
    </subcellularLocation>
</comment>
<dbReference type="OMA" id="TRDNNDM"/>
<name>A0A850LF82_9RHOB</name>
<dbReference type="PANTHER" id="PTHR30033">
    <property type="entry name" value="FLAGELLAR HOOK-ASSOCIATED PROTEIN 1"/>
    <property type="match status" value="1"/>
</dbReference>
<reference evidence="10 11" key="1">
    <citation type="journal article" date="2020" name="Proc. Natl. Acad. Sci. U.S.A.">
        <title>Ecological drivers of bacterial community assembly in synthetic phycospheres.</title>
        <authorList>
            <person name="Fu H."/>
            <person name="Uchimiya M."/>
            <person name="Gore J."/>
            <person name="Moran M.A."/>
        </authorList>
    </citation>
    <scope>NUCLEOTIDE SEQUENCE [LARGE SCALE GENOMIC DNA]</scope>
    <source>
        <strain evidence="10">HF-Din03</strain>
    </source>
</reference>
<feature type="domain" description="Flagellar hook-associated protein FlgK helical" evidence="9">
    <location>
        <begin position="101"/>
        <end position="311"/>
    </location>
</feature>
<dbReference type="InterPro" id="IPR001444">
    <property type="entry name" value="Flag_bb_rod_N"/>
</dbReference>
<dbReference type="AlphaFoldDB" id="A0A850LF82"/>
<dbReference type="GO" id="GO:0009425">
    <property type="term" value="C:bacterial-type flagellum basal body"/>
    <property type="evidence" value="ECO:0007669"/>
    <property type="project" value="UniProtKB-SubCell"/>
</dbReference>
<dbReference type="InterPro" id="IPR010930">
    <property type="entry name" value="Flg_bb/hook_C_dom"/>
</dbReference>
<dbReference type="InterPro" id="IPR053927">
    <property type="entry name" value="FlgK_helical"/>
</dbReference>
<dbReference type="RefSeq" id="WP_011045962.1">
    <property type="nucleotide sequence ID" value="NZ_CP076685.1"/>
</dbReference>
<dbReference type="Pfam" id="PF22638">
    <property type="entry name" value="FlgK_D1"/>
    <property type="match status" value="1"/>
</dbReference>
<gene>
    <name evidence="10" type="primary">flgK</name>
    <name evidence="10" type="ORF">HW564_06610</name>
</gene>
<keyword evidence="6" id="KW-0975">Bacterial flagellum</keyword>
<organism evidence="10 11">
    <name type="scientific">Ruegeria pomeroyi</name>
    <dbReference type="NCBI Taxonomy" id="89184"/>
    <lineage>
        <taxon>Bacteria</taxon>
        <taxon>Pseudomonadati</taxon>
        <taxon>Pseudomonadota</taxon>
        <taxon>Alphaproteobacteria</taxon>
        <taxon>Rhodobacterales</taxon>
        <taxon>Roseobacteraceae</taxon>
        <taxon>Ruegeria</taxon>
    </lineage>
</organism>
<evidence type="ECO:0000259" key="9">
    <source>
        <dbReference type="Pfam" id="PF22638"/>
    </source>
</evidence>
<dbReference type="SUPFAM" id="SSF64518">
    <property type="entry name" value="Phase 1 flagellin"/>
    <property type="match status" value="1"/>
</dbReference>
<keyword evidence="10" id="KW-0966">Cell projection</keyword>
<keyword evidence="10" id="KW-0969">Cilium</keyword>
<dbReference type="Proteomes" id="UP000565723">
    <property type="component" value="Unassembled WGS sequence"/>
</dbReference>
<comment type="caution">
    <text evidence="10">The sequence shown here is derived from an EMBL/GenBank/DDBJ whole genome shotgun (WGS) entry which is preliminary data.</text>
</comment>
<evidence type="ECO:0000313" key="11">
    <source>
        <dbReference type="Proteomes" id="UP000565723"/>
    </source>
</evidence>
<dbReference type="Pfam" id="PF06429">
    <property type="entry name" value="Flg_bbr_C"/>
    <property type="match status" value="1"/>
</dbReference>
<evidence type="ECO:0000256" key="4">
    <source>
        <dbReference type="ARBA" id="ARBA00016244"/>
    </source>
</evidence>
<dbReference type="GO" id="GO:0005576">
    <property type="term" value="C:extracellular region"/>
    <property type="evidence" value="ECO:0007669"/>
    <property type="project" value="UniProtKB-SubCell"/>
</dbReference>
<keyword evidence="10" id="KW-0282">Flagellum</keyword>
<comment type="similarity">
    <text evidence="3">Belongs to the flagella basal body rod proteins family.</text>
</comment>
<dbReference type="NCBIfam" id="TIGR02492">
    <property type="entry name" value="flgK_ends"/>
    <property type="match status" value="1"/>
</dbReference>
<dbReference type="Pfam" id="PF00460">
    <property type="entry name" value="Flg_bb_rod"/>
    <property type="match status" value="1"/>
</dbReference>